<dbReference type="RefSeq" id="WP_000551213.1">
    <property type="nucleotide sequence ID" value="NZ_CP186594.1"/>
</dbReference>
<organism evidence="2 3">
    <name type="scientific">Leptospira interrogans serovar Pomona</name>
    <dbReference type="NCBI Taxonomy" id="44276"/>
    <lineage>
        <taxon>Bacteria</taxon>
        <taxon>Pseudomonadati</taxon>
        <taxon>Spirochaetota</taxon>
        <taxon>Spirochaetia</taxon>
        <taxon>Leptospirales</taxon>
        <taxon>Leptospiraceae</taxon>
        <taxon>Leptospira</taxon>
    </lineage>
</organism>
<dbReference type="AlphaFoldDB" id="A0AA40WBI7"/>
<accession>A0AA40WBI7</accession>
<protein>
    <submittedName>
        <fullName evidence="2">Uncharacterized protein</fullName>
    </submittedName>
</protein>
<reference evidence="2" key="1">
    <citation type="submission" date="2020-10" db="EMBL/GenBank/DDBJ databases">
        <title>New Zealand Leptospira genomics.</title>
        <authorList>
            <person name="Wilkinson D.A."/>
            <person name="Nisa S."/>
            <person name="Moinet M."/>
            <person name="Benschop J."/>
        </authorList>
    </citation>
    <scope>NUCLEOTIDE SEQUENCE</scope>
    <source>
        <strain evidence="2">ESR8</strain>
    </source>
</reference>
<dbReference type="Proteomes" id="UP000644282">
    <property type="component" value="Unassembled WGS sequence"/>
</dbReference>
<keyword evidence="1" id="KW-0812">Transmembrane</keyword>
<proteinExistence type="predicted"/>
<evidence type="ECO:0000313" key="3">
    <source>
        <dbReference type="Proteomes" id="UP000644282"/>
    </source>
</evidence>
<sequence>MHNALSVWCGLPVGKILMNWIWEVIFYLLIVYTSLQFLVSGPVLQLLINFFSFRHFKFKWISFGILLPIFYVISKNCTIEFPGILKTDQVYARVSFLNLKIDFFSLFKGKLRIPFSIFKNFHMDYTNIISPQKKIGLMPKRGKIVFQNMKIENGSISIVDKTLTPTYSIQLHDISIEGGYMDSGSPLEILFRTKNGFCRLGKRGTLKIGVLGGETRGFLSLSDITWSELAGLQVIPLPFLKNRVRIYVEFKHINQDETIVEGTLIHFAPNSQNKPEQSYPFHFTILWNNYNLPFDLALKELVLELFLKIKLKGVMTRMLQTVAKGLYTIIGRNRSHPQDLN</sequence>
<evidence type="ECO:0000256" key="1">
    <source>
        <dbReference type="SAM" id="Phobius"/>
    </source>
</evidence>
<comment type="caution">
    <text evidence="2">The sequence shown here is derived from an EMBL/GenBank/DDBJ whole genome shotgun (WGS) entry which is preliminary data.</text>
</comment>
<keyword evidence="1" id="KW-1133">Transmembrane helix</keyword>
<evidence type="ECO:0000313" key="2">
    <source>
        <dbReference type="EMBL" id="MBE8430289.1"/>
    </source>
</evidence>
<keyword evidence="1" id="KW-0472">Membrane</keyword>
<dbReference type="EMBL" id="JADDXF010000016">
    <property type="protein sequence ID" value="MBE8430289.1"/>
    <property type="molecule type" value="Genomic_DNA"/>
</dbReference>
<name>A0AA40WBI7_LEPIR</name>
<feature type="transmembrane region" description="Helical" evidence="1">
    <location>
        <begin position="20"/>
        <end position="44"/>
    </location>
</feature>
<gene>
    <name evidence="2" type="ORF">IQB77_10545</name>
</gene>